<dbReference type="EMBL" id="JADNRY010000391">
    <property type="protein sequence ID" value="KAF9058358.1"/>
    <property type="molecule type" value="Genomic_DNA"/>
</dbReference>
<dbReference type="Proteomes" id="UP000772434">
    <property type="component" value="Unassembled WGS sequence"/>
</dbReference>
<dbReference type="AlphaFoldDB" id="A0A9P5P6V1"/>
<evidence type="ECO:0000256" key="1">
    <source>
        <dbReference type="SAM" id="MobiDB-lite"/>
    </source>
</evidence>
<sequence length="153" mass="17700">MPRLTPSRQIFLVPPKPTAPSTYANNIYTTSINIQAPMRQPLAYYTQRHQVGQARKWIGEHMQHQRRETSGDWRGAPTRTQHNTAGDLTAFQARPATLASDIRPPSRYWAGSIESHLRVRERDVIEFGDRDSEWPWHFAKRKVCGGHPRQMND</sequence>
<comment type="caution">
    <text evidence="2">The sequence shown here is derived from an EMBL/GenBank/DDBJ whole genome shotgun (WGS) entry which is preliminary data.</text>
</comment>
<feature type="region of interest" description="Disordered" evidence="1">
    <location>
        <begin position="62"/>
        <end position="90"/>
    </location>
</feature>
<evidence type="ECO:0000313" key="3">
    <source>
        <dbReference type="Proteomes" id="UP000772434"/>
    </source>
</evidence>
<feature type="compositionally biased region" description="Basic and acidic residues" evidence="1">
    <location>
        <begin position="62"/>
        <end position="71"/>
    </location>
</feature>
<evidence type="ECO:0000313" key="2">
    <source>
        <dbReference type="EMBL" id="KAF9058358.1"/>
    </source>
</evidence>
<accession>A0A9P5P6V1</accession>
<proteinExistence type="predicted"/>
<gene>
    <name evidence="2" type="ORF">BDP27DRAFT_1372730</name>
</gene>
<protein>
    <submittedName>
        <fullName evidence="2">Uncharacterized protein</fullName>
    </submittedName>
</protein>
<keyword evidence="3" id="KW-1185">Reference proteome</keyword>
<reference evidence="2" key="1">
    <citation type="submission" date="2020-11" db="EMBL/GenBank/DDBJ databases">
        <authorList>
            <consortium name="DOE Joint Genome Institute"/>
            <person name="Ahrendt S."/>
            <person name="Riley R."/>
            <person name="Andreopoulos W."/>
            <person name="Labutti K."/>
            <person name="Pangilinan J."/>
            <person name="Ruiz-Duenas F.J."/>
            <person name="Barrasa J.M."/>
            <person name="Sanchez-Garcia M."/>
            <person name="Camarero S."/>
            <person name="Miyauchi S."/>
            <person name="Serrano A."/>
            <person name="Linde D."/>
            <person name="Babiker R."/>
            <person name="Drula E."/>
            <person name="Ayuso-Fernandez I."/>
            <person name="Pacheco R."/>
            <person name="Padilla G."/>
            <person name="Ferreira P."/>
            <person name="Barriuso J."/>
            <person name="Kellner H."/>
            <person name="Castanera R."/>
            <person name="Alfaro M."/>
            <person name="Ramirez L."/>
            <person name="Pisabarro A.G."/>
            <person name="Kuo A."/>
            <person name="Tritt A."/>
            <person name="Lipzen A."/>
            <person name="He G."/>
            <person name="Yan M."/>
            <person name="Ng V."/>
            <person name="Cullen D."/>
            <person name="Martin F."/>
            <person name="Rosso M.-N."/>
            <person name="Henrissat B."/>
            <person name="Hibbett D."/>
            <person name="Martinez A.T."/>
            <person name="Grigoriev I.V."/>
        </authorList>
    </citation>
    <scope>NUCLEOTIDE SEQUENCE</scope>
    <source>
        <strain evidence="2">AH 40177</strain>
    </source>
</reference>
<name>A0A9P5P6V1_9AGAR</name>
<organism evidence="2 3">
    <name type="scientific">Rhodocollybia butyracea</name>
    <dbReference type="NCBI Taxonomy" id="206335"/>
    <lineage>
        <taxon>Eukaryota</taxon>
        <taxon>Fungi</taxon>
        <taxon>Dikarya</taxon>
        <taxon>Basidiomycota</taxon>
        <taxon>Agaricomycotina</taxon>
        <taxon>Agaricomycetes</taxon>
        <taxon>Agaricomycetidae</taxon>
        <taxon>Agaricales</taxon>
        <taxon>Marasmiineae</taxon>
        <taxon>Omphalotaceae</taxon>
        <taxon>Rhodocollybia</taxon>
    </lineage>
</organism>